<feature type="signal peptide" evidence="8">
    <location>
        <begin position="1"/>
        <end position="19"/>
    </location>
</feature>
<evidence type="ECO:0000313" key="9">
    <source>
        <dbReference type="EMBL" id="GKV15726.1"/>
    </source>
</evidence>
<evidence type="ECO:0000256" key="4">
    <source>
        <dbReference type="ARBA" id="ARBA00022989"/>
    </source>
</evidence>
<dbReference type="EMBL" id="BPVZ01000044">
    <property type="protein sequence ID" value="GKV15726.1"/>
    <property type="molecule type" value="Genomic_DNA"/>
</dbReference>
<comment type="similarity">
    <text evidence="6">Belongs to the DESIGUAL family.</text>
</comment>
<protein>
    <submittedName>
        <fullName evidence="9">Uncharacterized protein</fullName>
    </submittedName>
</protein>
<evidence type="ECO:0000256" key="3">
    <source>
        <dbReference type="ARBA" id="ARBA00022729"/>
    </source>
</evidence>
<keyword evidence="2 7" id="KW-0812">Transmembrane</keyword>
<comment type="subcellular location">
    <subcellularLocation>
        <location evidence="1">Endomembrane system</location>
        <topology evidence="1">Multi-pass membrane protein</topology>
    </subcellularLocation>
</comment>
<keyword evidence="3 8" id="KW-0732">Signal</keyword>
<gene>
    <name evidence="9" type="ORF">SLEP1_g26485</name>
</gene>
<keyword evidence="5 7" id="KW-0472">Membrane</keyword>
<evidence type="ECO:0000256" key="6">
    <source>
        <dbReference type="ARBA" id="ARBA00029467"/>
    </source>
</evidence>
<dbReference type="GO" id="GO:0012505">
    <property type="term" value="C:endomembrane system"/>
    <property type="evidence" value="ECO:0007669"/>
    <property type="project" value="UniProtKB-SubCell"/>
</dbReference>
<keyword evidence="10" id="KW-1185">Reference proteome</keyword>
<feature type="transmembrane region" description="Helical" evidence="7">
    <location>
        <begin position="92"/>
        <end position="112"/>
    </location>
</feature>
<evidence type="ECO:0000256" key="5">
    <source>
        <dbReference type="ARBA" id="ARBA00023136"/>
    </source>
</evidence>
<organism evidence="9 10">
    <name type="scientific">Rubroshorea leprosula</name>
    <dbReference type="NCBI Taxonomy" id="152421"/>
    <lineage>
        <taxon>Eukaryota</taxon>
        <taxon>Viridiplantae</taxon>
        <taxon>Streptophyta</taxon>
        <taxon>Embryophyta</taxon>
        <taxon>Tracheophyta</taxon>
        <taxon>Spermatophyta</taxon>
        <taxon>Magnoliopsida</taxon>
        <taxon>eudicotyledons</taxon>
        <taxon>Gunneridae</taxon>
        <taxon>Pentapetalae</taxon>
        <taxon>rosids</taxon>
        <taxon>malvids</taxon>
        <taxon>Malvales</taxon>
        <taxon>Dipterocarpaceae</taxon>
        <taxon>Rubroshorea</taxon>
    </lineage>
</organism>
<dbReference type="InterPro" id="IPR009606">
    <property type="entry name" value="DEAL/Modifying_wall_lignin1/2"/>
</dbReference>
<dbReference type="Pfam" id="PF06749">
    <property type="entry name" value="DUF1218"/>
    <property type="match status" value="1"/>
</dbReference>
<proteinExistence type="inferred from homology"/>
<dbReference type="Proteomes" id="UP001054252">
    <property type="component" value="Unassembled WGS sequence"/>
</dbReference>
<comment type="caution">
    <text evidence="9">The sequence shown here is derived from an EMBL/GenBank/DDBJ whole genome shotgun (WGS) entry which is preliminary data.</text>
</comment>
<name>A0AAV5JSN7_9ROSI</name>
<keyword evidence="4 7" id="KW-1133">Transmembrane helix</keyword>
<evidence type="ECO:0000256" key="1">
    <source>
        <dbReference type="ARBA" id="ARBA00004127"/>
    </source>
</evidence>
<evidence type="ECO:0000313" key="10">
    <source>
        <dbReference type="Proteomes" id="UP001054252"/>
    </source>
</evidence>
<evidence type="ECO:0000256" key="2">
    <source>
        <dbReference type="ARBA" id="ARBA00022692"/>
    </source>
</evidence>
<reference evidence="9 10" key="1">
    <citation type="journal article" date="2021" name="Commun. Biol.">
        <title>The genome of Shorea leprosula (Dipterocarpaceae) highlights the ecological relevance of drought in aseasonal tropical rainforests.</title>
        <authorList>
            <person name="Ng K.K.S."/>
            <person name="Kobayashi M.J."/>
            <person name="Fawcett J.A."/>
            <person name="Hatakeyama M."/>
            <person name="Paape T."/>
            <person name="Ng C.H."/>
            <person name="Ang C.C."/>
            <person name="Tnah L.H."/>
            <person name="Lee C.T."/>
            <person name="Nishiyama T."/>
            <person name="Sese J."/>
            <person name="O'Brien M.J."/>
            <person name="Copetti D."/>
            <person name="Mohd Noor M.I."/>
            <person name="Ong R.C."/>
            <person name="Putra M."/>
            <person name="Sireger I.Z."/>
            <person name="Indrioko S."/>
            <person name="Kosugi Y."/>
            <person name="Izuno A."/>
            <person name="Isagi Y."/>
            <person name="Lee S.L."/>
            <person name="Shimizu K.K."/>
        </authorList>
    </citation>
    <scope>NUCLEOTIDE SEQUENCE [LARGE SCALE GENOMIC DNA]</scope>
    <source>
        <strain evidence="9">214</strain>
    </source>
</reference>
<dbReference type="AlphaFoldDB" id="A0AAV5JSN7"/>
<evidence type="ECO:0000256" key="8">
    <source>
        <dbReference type="SAM" id="SignalP"/>
    </source>
</evidence>
<dbReference type="InterPro" id="IPR052222">
    <property type="entry name" value="DESIGUAL"/>
</dbReference>
<feature type="chain" id="PRO_5043405742" evidence="8">
    <location>
        <begin position="20"/>
        <end position="179"/>
    </location>
</feature>
<feature type="transmembrane region" description="Helical" evidence="7">
    <location>
        <begin position="132"/>
        <end position="158"/>
    </location>
</feature>
<evidence type="ECO:0000256" key="7">
    <source>
        <dbReference type="SAM" id="Phobius"/>
    </source>
</evidence>
<sequence>MANVYAFVCVLTVAVDVAAGVLSIQAEIAKDEVAYRRLEDFECQEPNNRAFKLGLAAATLLALAHITANLLGGCMCLCFSEELERSSSSRQLWFACIIVSWIVVAIGFPTLVMGMLENSKSKWSCRVLHHHFLFIGGIFCFIHGLLTVAFFVFATLCFKNRRVQGSQVGQRPELHLPDH</sequence>
<accession>A0AAV5JSN7</accession>
<feature type="transmembrane region" description="Helical" evidence="7">
    <location>
        <begin position="55"/>
        <end position="80"/>
    </location>
</feature>
<dbReference type="PANTHER" id="PTHR31769">
    <property type="entry name" value="OS07G0462200 PROTEIN-RELATED"/>
    <property type="match status" value="1"/>
</dbReference>